<keyword evidence="3" id="KW-1185">Reference proteome</keyword>
<dbReference type="EMBL" id="JAVAMP010000001">
    <property type="protein sequence ID" value="MDP5272680.1"/>
    <property type="molecule type" value="Genomic_DNA"/>
</dbReference>
<feature type="domain" description="YcaO" evidence="1">
    <location>
        <begin position="168"/>
        <end position="537"/>
    </location>
</feature>
<dbReference type="InterPro" id="IPR003776">
    <property type="entry name" value="YcaO-like_dom"/>
</dbReference>
<dbReference type="Proteomes" id="UP001231941">
    <property type="component" value="Unassembled WGS sequence"/>
</dbReference>
<dbReference type="Gene3D" id="3.30.1330.230">
    <property type="match status" value="1"/>
</dbReference>
<dbReference type="Gene3D" id="3.30.40.250">
    <property type="match status" value="1"/>
</dbReference>
<dbReference type="PANTHER" id="PTHR37809:SF1">
    <property type="entry name" value="RIBOSOMAL PROTEIN S12 METHYLTHIOTRANSFERASE ACCESSORY FACTOR YCAO"/>
    <property type="match status" value="1"/>
</dbReference>
<dbReference type="PROSITE" id="PS51664">
    <property type="entry name" value="YCAO"/>
    <property type="match status" value="1"/>
</dbReference>
<sequence length="537" mass="62944">METKLLMNSLKKLCLDIFRNMDVDCLSTMNDSIQVDFKGIALTVICSDEWLEIRKCPVEETYKEGLEWPCMIDKHTGNMNLKKMITFFLLNIHKFDALLINSTTIKLSYTYHQVHNQVKRSPEQKRLENNIPVKDLIYLLLFYKGGCIFDENDGIVSVANREDYAIQGFGYDFNIDHAKFKAIAEYLERSAASSKLPHTLKASYREIQNKAVYPKVLGVYDGEVVDKYNDLEMYNDDLSFHWVLATSLLNDKEEYIPEQISQYLRQDIKNRYVYESSNGCSVGNSIEEASLYSILEIVERDIFMNFWFEDEHSIHFIEFDRERSNILGRELYFEELGYHLEFYYIKNKTELPVVWCLLRSVNQDNIFYSITGLGCHINIQHAIDSAFYEVYNSFQKLANHSMDKVIEHLNRIEKTNEINDVLDHIYYFLSYRSKPLVEQKLKSAKSCNYTDLTSKKNFQSIYVEEELSYVKDKVKRVYKDILIVNQTNDFMSALSLYCTKAILIGAAPLDFTSHLIRLVNDEKTNRRIENRNVHPLA</sequence>
<name>A0ABT9ITK0_9BACL</name>
<comment type="caution">
    <text evidence="2">The sequence shown here is derived from an EMBL/GenBank/DDBJ whole genome shotgun (WGS) entry which is preliminary data.</text>
</comment>
<evidence type="ECO:0000313" key="2">
    <source>
        <dbReference type="EMBL" id="MDP5272680.1"/>
    </source>
</evidence>
<gene>
    <name evidence="2" type="ORF">Q5Y73_01035</name>
</gene>
<evidence type="ECO:0000313" key="3">
    <source>
        <dbReference type="Proteomes" id="UP001231941"/>
    </source>
</evidence>
<proteinExistence type="predicted"/>
<dbReference type="Gene3D" id="3.30.160.660">
    <property type="match status" value="1"/>
</dbReference>
<dbReference type="PANTHER" id="PTHR37809">
    <property type="entry name" value="RIBOSOMAL PROTEIN S12 METHYLTHIOTRANSFERASE ACCESSORY FACTOR YCAO"/>
    <property type="match status" value="1"/>
</dbReference>
<dbReference type="RefSeq" id="WP_305989990.1">
    <property type="nucleotide sequence ID" value="NZ_JAVAMP010000001.1"/>
</dbReference>
<accession>A0ABT9ITK0</accession>
<evidence type="ECO:0000259" key="1">
    <source>
        <dbReference type="PROSITE" id="PS51664"/>
    </source>
</evidence>
<protein>
    <submittedName>
        <fullName evidence="2">YcaO-like family protein</fullName>
    </submittedName>
</protein>
<reference evidence="2 3" key="1">
    <citation type="submission" date="2023-08" db="EMBL/GenBank/DDBJ databases">
        <authorList>
            <person name="Park J.-S."/>
        </authorList>
    </citation>
    <scope>NUCLEOTIDE SEQUENCE [LARGE SCALE GENOMIC DNA]</scope>
    <source>
        <strain evidence="2 3">2205SS18-9</strain>
    </source>
</reference>
<organism evidence="2 3">
    <name type="scientific">Chengkuizengella axinellae</name>
    <dbReference type="NCBI Taxonomy" id="3064388"/>
    <lineage>
        <taxon>Bacteria</taxon>
        <taxon>Bacillati</taxon>
        <taxon>Bacillota</taxon>
        <taxon>Bacilli</taxon>
        <taxon>Bacillales</taxon>
        <taxon>Paenibacillaceae</taxon>
        <taxon>Chengkuizengella</taxon>
    </lineage>
</organism>
<dbReference type="Pfam" id="PF02624">
    <property type="entry name" value="YcaO"/>
    <property type="match status" value="1"/>
</dbReference>